<dbReference type="EMBL" id="CAAALY010042823">
    <property type="protein sequence ID" value="VEL19702.1"/>
    <property type="molecule type" value="Genomic_DNA"/>
</dbReference>
<sequence>MIFISGFDPAARQPLLYEELYLIIHLLLQRKWVMSIIQAMISSVSGLDSATLLVLRPKKKTRKEEFTLGTTLACMCLCLLEKMGGNRQPLA</sequence>
<organism evidence="1 2">
    <name type="scientific">Protopolystoma xenopodis</name>
    <dbReference type="NCBI Taxonomy" id="117903"/>
    <lineage>
        <taxon>Eukaryota</taxon>
        <taxon>Metazoa</taxon>
        <taxon>Spiralia</taxon>
        <taxon>Lophotrochozoa</taxon>
        <taxon>Platyhelminthes</taxon>
        <taxon>Monogenea</taxon>
        <taxon>Polyopisthocotylea</taxon>
        <taxon>Polystomatidea</taxon>
        <taxon>Polystomatidae</taxon>
        <taxon>Protopolystoma</taxon>
    </lineage>
</organism>
<evidence type="ECO:0000313" key="1">
    <source>
        <dbReference type="EMBL" id="VEL19702.1"/>
    </source>
</evidence>
<proteinExistence type="predicted"/>
<dbReference type="Proteomes" id="UP000784294">
    <property type="component" value="Unassembled WGS sequence"/>
</dbReference>
<gene>
    <name evidence="1" type="ORF">PXEA_LOCUS13142</name>
</gene>
<comment type="caution">
    <text evidence="1">The sequence shown here is derived from an EMBL/GenBank/DDBJ whole genome shotgun (WGS) entry which is preliminary data.</text>
</comment>
<evidence type="ECO:0000313" key="2">
    <source>
        <dbReference type="Proteomes" id="UP000784294"/>
    </source>
</evidence>
<keyword evidence="2" id="KW-1185">Reference proteome</keyword>
<name>A0A448WT96_9PLAT</name>
<protein>
    <submittedName>
        <fullName evidence="1">Uncharacterized protein</fullName>
    </submittedName>
</protein>
<dbReference type="AlphaFoldDB" id="A0A448WT96"/>
<reference evidence="1" key="1">
    <citation type="submission" date="2018-11" db="EMBL/GenBank/DDBJ databases">
        <authorList>
            <consortium name="Pathogen Informatics"/>
        </authorList>
    </citation>
    <scope>NUCLEOTIDE SEQUENCE</scope>
</reference>
<accession>A0A448WT96</accession>